<evidence type="ECO:0000259" key="7">
    <source>
        <dbReference type="Pfam" id="PF00171"/>
    </source>
</evidence>
<comment type="catalytic activity">
    <reaction evidence="4">
        <text>an aldehyde + NAD(+) + H2O = a carboxylate + NADH + 2 H(+)</text>
        <dbReference type="Rhea" id="RHEA:16185"/>
        <dbReference type="ChEBI" id="CHEBI:15377"/>
        <dbReference type="ChEBI" id="CHEBI:15378"/>
        <dbReference type="ChEBI" id="CHEBI:17478"/>
        <dbReference type="ChEBI" id="CHEBI:29067"/>
        <dbReference type="ChEBI" id="CHEBI:57540"/>
        <dbReference type="ChEBI" id="CHEBI:57945"/>
        <dbReference type="EC" id="1.2.1.3"/>
    </reaction>
</comment>
<dbReference type="EMBL" id="ML979132">
    <property type="protein sequence ID" value="KAF1920215.1"/>
    <property type="molecule type" value="Genomic_DNA"/>
</dbReference>
<dbReference type="Gene3D" id="3.40.605.10">
    <property type="entry name" value="Aldehyde Dehydrogenase, Chain A, domain 1"/>
    <property type="match status" value="2"/>
</dbReference>
<dbReference type="InterPro" id="IPR016162">
    <property type="entry name" value="Ald_DH_N"/>
</dbReference>
<dbReference type="PANTHER" id="PTHR11699">
    <property type="entry name" value="ALDEHYDE DEHYDROGENASE-RELATED"/>
    <property type="match status" value="1"/>
</dbReference>
<gene>
    <name evidence="8" type="ORF">BDU57DRAFT_552663</name>
</gene>
<dbReference type="InterPro" id="IPR016161">
    <property type="entry name" value="Ald_DH/histidinol_DH"/>
</dbReference>
<evidence type="ECO:0000256" key="3">
    <source>
        <dbReference type="ARBA" id="ARBA00024226"/>
    </source>
</evidence>
<dbReference type="Proteomes" id="UP000800096">
    <property type="component" value="Unassembled WGS sequence"/>
</dbReference>
<dbReference type="Gene3D" id="3.40.309.10">
    <property type="entry name" value="Aldehyde Dehydrogenase, Chain A, domain 2"/>
    <property type="match status" value="1"/>
</dbReference>
<dbReference type="EC" id="1.2.1.3" evidence="3"/>
<dbReference type="Pfam" id="PF00171">
    <property type="entry name" value="Aldedh"/>
    <property type="match status" value="2"/>
</dbReference>
<accession>A0A6A5QWU9</accession>
<keyword evidence="9" id="KW-1185">Reference proteome</keyword>
<protein>
    <recommendedName>
        <fullName evidence="3">aldehyde dehydrogenase (NAD(+))</fullName>
        <ecNumber evidence="3">1.2.1.3</ecNumber>
    </recommendedName>
</protein>
<dbReference type="OrthoDB" id="310895at2759"/>
<dbReference type="InterPro" id="IPR016163">
    <property type="entry name" value="Ald_DH_C"/>
</dbReference>
<name>A0A6A5QWU9_AMPQU</name>
<evidence type="ECO:0000256" key="6">
    <source>
        <dbReference type="RuleBase" id="RU003345"/>
    </source>
</evidence>
<proteinExistence type="inferred from homology"/>
<evidence type="ECO:0000256" key="4">
    <source>
        <dbReference type="ARBA" id="ARBA00049194"/>
    </source>
</evidence>
<reference evidence="8" key="1">
    <citation type="journal article" date="2020" name="Stud. Mycol.">
        <title>101 Dothideomycetes genomes: a test case for predicting lifestyles and emergence of pathogens.</title>
        <authorList>
            <person name="Haridas S."/>
            <person name="Albert R."/>
            <person name="Binder M."/>
            <person name="Bloem J."/>
            <person name="Labutti K."/>
            <person name="Salamov A."/>
            <person name="Andreopoulos B."/>
            <person name="Baker S."/>
            <person name="Barry K."/>
            <person name="Bills G."/>
            <person name="Bluhm B."/>
            <person name="Cannon C."/>
            <person name="Castanera R."/>
            <person name="Culley D."/>
            <person name="Daum C."/>
            <person name="Ezra D."/>
            <person name="Gonzalez J."/>
            <person name="Henrissat B."/>
            <person name="Kuo A."/>
            <person name="Liang C."/>
            <person name="Lipzen A."/>
            <person name="Lutzoni F."/>
            <person name="Magnuson J."/>
            <person name="Mondo S."/>
            <person name="Nolan M."/>
            <person name="Ohm R."/>
            <person name="Pangilinan J."/>
            <person name="Park H.-J."/>
            <person name="Ramirez L."/>
            <person name="Alfaro M."/>
            <person name="Sun H."/>
            <person name="Tritt A."/>
            <person name="Yoshinaga Y."/>
            <person name="Zwiers L.-H."/>
            <person name="Turgeon B."/>
            <person name="Goodwin S."/>
            <person name="Spatafora J."/>
            <person name="Crous P."/>
            <person name="Grigoriev I."/>
        </authorList>
    </citation>
    <scope>NUCLEOTIDE SEQUENCE</scope>
    <source>
        <strain evidence="8">HMLAC05119</strain>
    </source>
</reference>
<evidence type="ECO:0000256" key="1">
    <source>
        <dbReference type="ARBA" id="ARBA00009986"/>
    </source>
</evidence>
<sequence length="374" mass="41069">MDFVDFTISKVHKHQQVELVTYLGISKDAELLCIRPGEEPKNIIWGDATYSLAKTHPGWSALSLQQRGVPLKKIGELVMSREEELAQLDAIAMGRPHIRHTSLNTSGFLNMGLRQPFGVVAIVIPWNAPLIFFSEKVAPAVVAGNCVVVKSSEKAPLTSCQALSEHMKLRALSFTGSTRTGRAIQIASAKSNLKNVIFELGGKSPAIIFDDADVHLTAKETENSRIYVQDTIKDEFIEAFTKQAKSPTLGSSNNAATHHGPQADKTQHETVQRYIALAPPSQSLLIPSIIFTDVPRHSPLAKEEIFSPVVITNSFSFEFGLYAALYTKDLERAMRVARKLEPGMVGINCTSPAGICYLWGRRAVGRGVLDNWGY</sequence>
<dbReference type="PROSITE" id="PS00687">
    <property type="entry name" value="ALDEHYDE_DEHYDR_GLU"/>
    <property type="match status" value="1"/>
</dbReference>
<evidence type="ECO:0000313" key="8">
    <source>
        <dbReference type="EMBL" id="KAF1920215.1"/>
    </source>
</evidence>
<organism evidence="8 9">
    <name type="scientific">Ampelomyces quisqualis</name>
    <name type="common">Powdery mildew agent</name>
    <dbReference type="NCBI Taxonomy" id="50730"/>
    <lineage>
        <taxon>Eukaryota</taxon>
        <taxon>Fungi</taxon>
        <taxon>Dikarya</taxon>
        <taxon>Ascomycota</taxon>
        <taxon>Pezizomycotina</taxon>
        <taxon>Dothideomycetes</taxon>
        <taxon>Pleosporomycetidae</taxon>
        <taxon>Pleosporales</taxon>
        <taxon>Pleosporineae</taxon>
        <taxon>Phaeosphaeriaceae</taxon>
        <taxon>Ampelomyces</taxon>
    </lineage>
</organism>
<dbReference type="SUPFAM" id="SSF53720">
    <property type="entry name" value="ALDH-like"/>
    <property type="match status" value="1"/>
</dbReference>
<dbReference type="InterPro" id="IPR015590">
    <property type="entry name" value="Aldehyde_DH_dom"/>
</dbReference>
<keyword evidence="2 6" id="KW-0560">Oxidoreductase</keyword>
<dbReference type="AlphaFoldDB" id="A0A6A5QWU9"/>
<feature type="active site" evidence="5">
    <location>
        <position position="199"/>
    </location>
</feature>
<feature type="domain" description="Aldehyde dehydrogenase" evidence="7">
    <location>
        <begin position="161"/>
        <end position="355"/>
    </location>
</feature>
<evidence type="ECO:0000256" key="2">
    <source>
        <dbReference type="ARBA" id="ARBA00023002"/>
    </source>
</evidence>
<dbReference type="InterPro" id="IPR029510">
    <property type="entry name" value="Ald_DH_CS_GLU"/>
</dbReference>
<evidence type="ECO:0000256" key="5">
    <source>
        <dbReference type="PROSITE-ProRule" id="PRU10007"/>
    </source>
</evidence>
<dbReference type="GO" id="GO:0004029">
    <property type="term" value="F:aldehyde dehydrogenase (NAD+) activity"/>
    <property type="evidence" value="ECO:0007669"/>
    <property type="project" value="UniProtKB-EC"/>
</dbReference>
<comment type="similarity">
    <text evidence="1 6">Belongs to the aldehyde dehydrogenase family.</text>
</comment>
<evidence type="ECO:0000313" key="9">
    <source>
        <dbReference type="Proteomes" id="UP000800096"/>
    </source>
</evidence>
<feature type="domain" description="Aldehyde dehydrogenase" evidence="7">
    <location>
        <begin position="105"/>
        <end position="160"/>
    </location>
</feature>